<proteinExistence type="predicted"/>
<accession>A0A0E9QHH9</accession>
<reference evidence="1" key="1">
    <citation type="submission" date="2014-11" db="EMBL/GenBank/DDBJ databases">
        <authorList>
            <person name="Amaro Gonzalez C."/>
        </authorList>
    </citation>
    <scope>NUCLEOTIDE SEQUENCE</scope>
</reference>
<reference evidence="1" key="2">
    <citation type="journal article" date="2015" name="Fish Shellfish Immunol.">
        <title>Early steps in the European eel (Anguilla anguilla)-Vibrio vulnificus interaction in the gills: Role of the RtxA13 toxin.</title>
        <authorList>
            <person name="Callol A."/>
            <person name="Pajuelo D."/>
            <person name="Ebbesson L."/>
            <person name="Teles M."/>
            <person name="MacKenzie S."/>
            <person name="Amaro C."/>
        </authorList>
    </citation>
    <scope>NUCLEOTIDE SEQUENCE</scope>
</reference>
<name>A0A0E9QHH9_ANGAN</name>
<dbReference type="EMBL" id="GBXM01092797">
    <property type="protein sequence ID" value="JAH15780.1"/>
    <property type="molecule type" value="Transcribed_RNA"/>
</dbReference>
<protein>
    <submittedName>
        <fullName evidence="1">Uncharacterized protein</fullName>
    </submittedName>
</protein>
<organism evidence="1">
    <name type="scientific">Anguilla anguilla</name>
    <name type="common">European freshwater eel</name>
    <name type="synonym">Muraena anguilla</name>
    <dbReference type="NCBI Taxonomy" id="7936"/>
    <lineage>
        <taxon>Eukaryota</taxon>
        <taxon>Metazoa</taxon>
        <taxon>Chordata</taxon>
        <taxon>Craniata</taxon>
        <taxon>Vertebrata</taxon>
        <taxon>Euteleostomi</taxon>
        <taxon>Actinopterygii</taxon>
        <taxon>Neopterygii</taxon>
        <taxon>Teleostei</taxon>
        <taxon>Anguilliformes</taxon>
        <taxon>Anguillidae</taxon>
        <taxon>Anguilla</taxon>
    </lineage>
</organism>
<sequence>MCMLIISYFR</sequence>
<evidence type="ECO:0000313" key="1">
    <source>
        <dbReference type="EMBL" id="JAH15780.1"/>
    </source>
</evidence>